<feature type="compositionally biased region" description="Low complexity" evidence="1">
    <location>
        <begin position="43"/>
        <end position="61"/>
    </location>
</feature>
<gene>
    <name evidence="2" type="ORF">AAFF_G00094540</name>
</gene>
<accession>A0AAD7WYB6</accession>
<dbReference type="AlphaFoldDB" id="A0AAD7WYB6"/>
<name>A0AAD7WYB6_9TELE</name>
<evidence type="ECO:0000313" key="2">
    <source>
        <dbReference type="EMBL" id="KAJ8413458.1"/>
    </source>
</evidence>
<comment type="caution">
    <text evidence="2">The sequence shown here is derived from an EMBL/GenBank/DDBJ whole genome shotgun (WGS) entry which is preliminary data.</text>
</comment>
<feature type="compositionally biased region" description="Low complexity" evidence="1">
    <location>
        <begin position="8"/>
        <end position="18"/>
    </location>
</feature>
<dbReference type="Proteomes" id="UP001221898">
    <property type="component" value="Unassembled WGS sequence"/>
</dbReference>
<protein>
    <submittedName>
        <fullName evidence="2">Uncharacterized protein</fullName>
    </submittedName>
</protein>
<evidence type="ECO:0000256" key="1">
    <source>
        <dbReference type="SAM" id="MobiDB-lite"/>
    </source>
</evidence>
<dbReference type="EMBL" id="JAINUG010000016">
    <property type="protein sequence ID" value="KAJ8413458.1"/>
    <property type="molecule type" value="Genomic_DNA"/>
</dbReference>
<keyword evidence="3" id="KW-1185">Reference proteome</keyword>
<feature type="compositionally biased region" description="Basic and acidic residues" evidence="1">
    <location>
        <begin position="81"/>
        <end position="109"/>
    </location>
</feature>
<evidence type="ECO:0000313" key="3">
    <source>
        <dbReference type="Proteomes" id="UP001221898"/>
    </source>
</evidence>
<feature type="region of interest" description="Disordered" evidence="1">
    <location>
        <begin position="1"/>
        <end position="121"/>
    </location>
</feature>
<reference evidence="2" key="1">
    <citation type="journal article" date="2023" name="Science">
        <title>Genome structures resolve the early diversification of teleost fishes.</title>
        <authorList>
            <person name="Parey E."/>
            <person name="Louis A."/>
            <person name="Montfort J."/>
            <person name="Bouchez O."/>
            <person name="Roques C."/>
            <person name="Iampietro C."/>
            <person name="Lluch J."/>
            <person name="Castinel A."/>
            <person name="Donnadieu C."/>
            <person name="Desvignes T."/>
            <person name="Floi Bucao C."/>
            <person name="Jouanno E."/>
            <person name="Wen M."/>
            <person name="Mejri S."/>
            <person name="Dirks R."/>
            <person name="Jansen H."/>
            <person name="Henkel C."/>
            <person name="Chen W.J."/>
            <person name="Zahm M."/>
            <person name="Cabau C."/>
            <person name="Klopp C."/>
            <person name="Thompson A.W."/>
            <person name="Robinson-Rechavi M."/>
            <person name="Braasch I."/>
            <person name="Lecointre G."/>
            <person name="Bobe J."/>
            <person name="Postlethwait J.H."/>
            <person name="Berthelot C."/>
            <person name="Roest Crollius H."/>
            <person name="Guiguen Y."/>
        </authorList>
    </citation>
    <scope>NUCLEOTIDE SEQUENCE</scope>
    <source>
        <strain evidence="2">NC1722</strain>
    </source>
</reference>
<sequence>MRPPAHRSQLLSSLEQSQRGIRTSRRLRRRWLTRSPRPRWRSSTRAPTSTSTSTSPASEPRASPDHTPSPRPRAHGSPGRWPRDAHREGPRAAQHQEVRARPLRSRDKNQPIALPHFPLCS</sequence>
<proteinExistence type="predicted"/>
<feature type="compositionally biased region" description="Basic residues" evidence="1">
    <location>
        <begin position="22"/>
        <end position="42"/>
    </location>
</feature>
<organism evidence="2 3">
    <name type="scientific">Aldrovandia affinis</name>
    <dbReference type="NCBI Taxonomy" id="143900"/>
    <lineage>
        <taxon>Eukaryota</taxon>
        <taxon>Metazoa</taxon>
        <taxon>Chordata</taxon>
        <taxon>Craniata</taxon>
        <taxon>Vertebrata</taxon>
        <taxon>Euteleostomi</taxon>
        <taxon>Actinopterygii</taxon>
        <taxon>Neopterygii</taxon>
        <taxon>Teleostei</taxon>
        <taxon>Notacanthiformes</taxon>
        <taxon>Halosauridae</taxon>
        <taxon>Aldrovandia</taxon>
    </lineage>
</organism>